<dbReference type="PANTHER" id="PTHR13383:SF11">
    <property type="entry name" value="RIBONUCLEASE H2 SUBUNIT B"/>
    <property type="match status" value="1"/>
</dbReference>
<reference evidence="9" key="1">
    <citation type="submission" date="2015-10" db="EMBL/GenBank/DDBJ databases">
        <authorList>
            <person name="Regsiter A."/>
            <person name="william w."/>
        </authorList>
    </citation>
    <scope>NUCLEOTIDE SEQUENCE</scope>
    <source>
        <strain evidence="9">Montdore</strain>
    </source>
</reference>
<keyword evidence="10" id="KW-1185">Reference proteome</keyword>
<evidence type="ECO:0000256" key="5">
    <source>
        <dbReference type="ARBA" id="ARBA00033464"/>
    </source>
</evidence>
<dbReference type="Pfam" id="PF09468">
    <property type="entry name" value="RNase_H2-Ydr279"/>
    <property type="match status" value="1"/>
</dbReference>
<evidence type="ECO:0000313" key="9">
    <source>
        <dbReference type="EMBL" id="CUS07055.1"/>
    </source>
</evidence>
<feature type="region of interest" description="Disordered" evidence="6">
    <location>
        <begin position="226"/>
        <end position="250"/>
    </location>
</feature>
<evidence type="ECO:0000256" key="1">
    <source>
        <dbReference type="ARBA" id="ARBA00004123"/>
    </source>
</evidence>
<evidence type="ECO:0000313" key="10">
    <source>
        <dbReference type="Proteomes" id="UP001412239"/>
    </source>
</evidence>
<dbReference type="CDD" id="cd09270">
    <property type="entry name" value="RNase_H2-B"/>
    <property type="match status" value="1"/>
</dbReference>
<feature type="region of interest" description="Disordered" evidence="6">
    <location>
        <begin position="341"/>
        <end position="381"/>
    </location>
</feature>
<protein>
    <recommendedName>
        <fullName evidence="2">Ribonuclease H2 subunit B</fullName>
    </recommendedName>
    <alternativeName>
        <fullName evidence="5">Ribonuclease HI subunit B</fullName>
    </alternativeName>
</protein>
<evidence type="ECO:0000256" key="4">
    <source>
        <dbReference type="ARBA" id="ARBA00024778"/>
    </source>
</evidence>
<dbReference type="Gene3D" id="1.10.20.120">
    <property type="match status" value="1"/>
</dbReference>
<evidence type="ECO:0000256" key="3">
    <source>
        <dbReference type="ARBA" id="ARBA00023242"/>
    </source>
</evidence>
<dbReference type="GO" id="GO:0006401">
    <property type="term" value="P:RNA catabolic process"/>
    <property type="evidence" value="ECO:0007669"/>
    <property type="project" value="TreeGrafter"/>
</dbReference>
<evidence type="ECO:0000259" key="8">
    <source>
        <dbReference type="Pfam" id="PF17745"/>
    </source>
</evidence>
<dbReference type="InterPro" id="IPR019024">
    <property type="entry name" value="RNase_H2_suB_wHTH"/>
</dbReference>
<evidence type="ECO:0000259" key="7">
    <source>
        <dbReference type="Pfam" id="PF09468"/>
    </source>
</evidence>
<dbReference type="AlphaFoldDB" id="A0A292PK38"/>
<dbReference type="EMBL" id="LN891255">
    <property type="protein sequence ID" value="CUS07055.1"/>
    <property type="molecule type" value="Genomic_DNA"/>
</dbReference>
<dbReference type="Gene3D" id="2.20.25.530">
    <property type="match status" value="1"/>
</dbReference>
<dbReference type="InterPro" id="IPR040456">
    <property type="entry name" value="RNase_H2_suB"/>
</dbReference>
<comment type="function">
    <text evidence="4">Non catalytic subunit of RNase H2, an endonuclease that specifically degrades the RNA of RNA:DNA hybrids. Participates in DNA replication, possibly by mediating the removal of lagging-strand Okazaki fragment RNA primers during DNA replication. Mediates the excision of single ribonucleotides from DNA:RNA duplexes.</text>
</comment>
<feature type="compositionally biased region" description="Basic and acidic residues" evidence="6">
    <location>
        <begin position="365"/>
        <end position="376"/>
    </location>
</feature>
<dbReference type="GO" id="GO:0032299">
    <property type="term" value="C:ribonuclease H2 complex"/>
    <property type="evidence" value="ECO:0007669"/>
    <property type="project" value="InterPro"/>
</dbReference>
<name>A0A292PK38_9PEZI</name>
<dbReference type="Proteomes" id="UP001412239">
    <property type="component" value="Unassembled WGS sequence"/>
</dbReference>
<dbReference type="Pfam" id="PF17745">
    <property type="entry name" value="Ydr279_N"/>
    <property type="match status" value="1"/>
</dbReference>
<dbReference type="InterPro" id="IPR041195">
    <property type="entry name" value="Rnh202_N"/>
</dbReference>
<gene>
    <name evidence="9" type="ORF">GSTUAT00008861001</name>
</gene>
<comment type="subcellular location">
    <subcellularLocation>
        <location evidence="1">Nucleus</location>
    </subcellularLocation>
</comment>
<dbReference type="GO" id="GO:0005654">
    <property type="term" value="C:nucleoplasm"/>
    <property type="evidence" value="ECO:0007669"/>
    <property type="project" value="TreeGrafter"/>
</dbReference>
<evidence type="ECO:0000256" key="2">
    <source>
        <dbReference type="ARBA" id="ARBA00019062"/>
    </source>
</evidence>
<evidence type="ECO:0000256" key="6">
    <source>
        <dbReference type="SAM" id="MobiDB-lite"/>
    </source>
</evidence>
<dbReference type="PANTHER" id="PTHR13383">
    <property type="entry name" value="RIBONUCLEASE H2 SUBUNIT B"/>
    <property type="match status" value="1"/>
</dbReference>
<proteinExistence type="predicted"/>
<feature type="domain" description="Rnh202 triple barrel" evidence="8">
    <location>
        <begin position="18"/>
        <end position="94"/>
    </location>
</feature>
<sequence>MPAIKLPHILLLPLPPPATDLKIITLLHPRTLVPTRYLIHPAQGLHEITKLTAPSPTPRSWLLTPPPEPCRPPKWLGNGQILQDGSIYICTPMDPIFVLLPRLFPADEADAIDRFLPVGDLFEELTKEGEGDWELVAKSQVAEKRLAAVCESVDVGDGKAYKPSREKLMRVLDEKCVRMAKGGLPASMEEGFIRKPLIRPIAEIMAEEAEKKEGAGRVKELEVRSVKKKENRDGEGAGWGAAGAPSEAVPTPPDLQATRPWLSEASQEVTGLLRIRVASEFISNNYLSVSIAEALSDSLQKSHDFTPLDDYLAELAKIRQEATAMRLDDYPLKRSLEDEEEIVDRKRKKGEGAAEKKQKKSVSRATKELQKADKTGMPRLTTFFQKKNAEIL</sequence>
<feature type="compositionally biased region" description="Basic and acidic residues" evidence="6">
    <location>
        <begin position="226"/>
        <end position="235"/>
    </location>
</feature>
<keyword evidence="3" id="KW-0539">Nucleus</keyword>
<organism evidence="9 10">
    <name type="scientific">Tuber aestivum</name>
    <name type="common">summer truffle</name>
    <dbReference type="NCBI Taxonomy" id="59557"/>
    <lineage>
        <taxon>Eukaryota</taxon>
        <taxon>Fungi</taxon>
        <taxon>Dikarya</taxon>
        <taxon>Ascomycota</taxon>
        <taxon>Pezizomycotina</taxon>
        <taxon>Pezizomycetes</taxon>
        <taxon>Pezizales</taxon>
        <taxon>Tuberaceae</taxon>
        <taxon>Tuber</taxon>
    </lineage>
</organism>
<accession>A0A292PK38</accession>
<feature type="domain" description="Ribonuclease H2 subunit B wHTH" evidence="7">
    <location>
        <begin position="97"/>
        <end position="295"/>
    </location>
</feature>